<dbReference type="Pfam" id="PF03793">
    <property type="entry name" value="PASTA"/>
    <property type="match status" value="1"/>
</dbReference>
<keyword evidence="7" id="KW-1185">Reference proteome</keyword>
<sequence length="711" mass="79158">MFVKGNEKLEVKRDILWRVYLSYILVVVACVAIFGKAVYIQQVEGKYWRSMSDSLHQKINEIEAERGTIYSEDGQMLSTSIPQFDIYMDFRVAPLREKNGQRFRDNLDSLSYCLATLFGDQSQGEYKTLLKQGYRDNSSYFLIKKKISFREYEQLRKFPLFRLGRYKSGLIANERTIRLNPYQMLAFRTIGLARDSNKVGLELAYDSVLKGRNGKQWVRSIAGGVTVPVDDTYEIEPETGKDIVSTIDVFIQEVTENALMKMMQKNEAEHGCAIVLEVKTGKIKAIANLGKRSNGSYWEDFNYAITPSEPGSTFKLATMLALLEDKKVSLNQTVNLEGGTWKIAGQTVYDSEKHGRTDVTIQKAFELSSNVGMAKLAAAYYAATPGAFISHLKKMRMDTVTGIDLKGEKPPVIYKPGGRFWGPTTLPWMAFGYNLAVSPLQTAMLYNAVANGGKMMRPYLVSAIKEEGVLLREIKPVVLDEKICSDQTLRQLKTCLEGVCTAGTATELFKNTPYSVAGKTGTALVADNNRGYADKIYQSSFAGYFPADNPQYTCIVVIKNKPHAAVFYGGSVAGPVFKEISDRLYSTYVRQSGNNQAAPVKKDSTAFTYTGMKQDISFIASTLGLPYRDSAGRTDEWINIYGKDATVVMNKKPVQRGTMPQLKGMGLKDVVYLCENMGLKINVKGKGKVTQQSVQAGQVVAPGQLINIELN</sequence>
<dbReference type="AlphaFoldDB" id="A0A1T4N192"/>
<dbReference type="GO" id="GO:0005886">
    <property type="term" value="C:plasma membrane"/>
    <property type="evidence" value="ECO:0007669"/>
    <property type="project" value="TreeGrafter"/>
</dbReference>
<keyword evidence="2" id="KW-0645">Protease</keyword>
<accession>A0A1T4N192</accession>
<organism evidence="6 7">
    <name type="scientific">Sediminibacterium ginsengisoli</name>
    <dbReference type="NCBI Taxonomy" id="413434"/>
    <lineage>
        <taxon>Bacteria</taxon>
        <taxon>Pseudomonadati</taxon>
        <taxon>Bacteroidota</taxon>
        <taxon>Chitinophagia</taxon>
        <taxon>Chitinophagales</taxon>
        <taxon>Chitinophagaceae</taxon>
        <taxon>Sediminibacterium</taxon>
    </lineage>
</organism>
<evidence type="ECO:0000313" key="7">
    <source>
        <dbReference type="Proteomes" id="UP000190888"/>
    </source>
</evidence>
<dbReference type="STRING" id="413434.SAMN04488132_10449"/>
<dbReference type="Pfam" id="PF00905">
    <property type="entry name" value="Transpeptidase"/>
    <property type="match status" value="1"/>
</dbReference>
<keyword evidence="6" id="KW-0131">Cell cycle</keyword>
<dbReference type="PANTHER" id="PTHR30627">
    <property type="entry name" value="PEPTIDOGLYCAN D,D-TRANSPEPTIDASE"/>
    <property type="match status" value="1"/>
</dbReference>
<protein>
    <submittedName>
        <fullName evidence="6">Cell division protein FtsI (Penicillin-binding protein 3)</fullName>
    </submittedName>
</protein>
<evidence type="ECO:0000256" key="3">
    <source>
        <dbReference type="ARBA" id="ARBA00023136"/>
    </source>
</evidence>
<dbReference type="GO" id="GO:0071555">
    <property type="term" value="P:cell wall organization"/>
    <property type="evidence" value="ECO:0007669"/>
    <property type="project" value="TreeGrafter"/>
</dbReference>
<evidence type="ECO:0000256" key="2">
    <source>
        <dbReference type="ARBA" id="ARBA00022645"/>
    </source>
</evidence>
<name>A0A1T4N192_9BACT</name>
<dbReference type="GO" id="GO:0051301">
    <property type="term" value="P:cell division"/>
    <property type="evidence" value="ECO:0007669"/>
    <property type="project" value="UniProtKB-KW"/>
</dbReference>
<proteinExistence type="predicted"/>
<dbReference type="Pfam" id="PF03717">
    <property type="entry name" value="PBP_dimer"/>
    <property type="match status" value="1"/>
</dbReference>
<dbReference type="PANTHER" id="PTHR30627:SF1">
    <property type="entry name" value="PEPTIDOGLYCAN D,D-TRANSPEPTIDASE FTSI"/>
    <property type="match status" value="1"/>
</dbReference>
<dbReference type="Gene3D" id="3.40.710.10">
    <property type="entry name" value="DD-peptidase/beta-lactamase superfamily"/>
    <property type="match status" value="1"/>
</dbReference>
<keyword evidence="6" id="KW-0132">Cell division</keyword>
<keyword evidence="2" id="KW-0378">Hydrolase</keyword>
<dbReference type="Proteomes" id="UP000190888">
    <property type="component" value="Unassembled WGS sequence"/>
</dbReference>
<dbReference type="InterPro" id="IPR012338">
    <property type="entry name" value="Beta-lactam/transpept-like"/>
</dbReference>
<dbReference type="Gene3D" id="3.90.1310.10">
    <property type="entry name" value="Penicillin-binding protein 2a (Domain 2)"/>
    <property type="match status" value="1"/>
</dbReference>
<evidence type="ECO:0000256" key="1">
    <source>
        <dbReference type="ARBA" id="ARBA00004370"/>
    </source>
</evidence>
<dbReference type="GO" id="GO:0008658">
    <property type="term" value="F:penicillin binding"/>
    <property type="evidence" value="ECO:0007669"/>
    <property type="project" value="InterPro"/>
</dbReference>
<keyword evidence="2" id="KW-0121">Carboxypeptidase</keyword>
<dbReference type="InterPro" id="IPR005543">
    <property type="entry name" value="PASTA_dom"/>
</dbReference>
<keyword evidence="4" id="KW-1133">Transmembrane helix</keyword>
<dbReference type="GO" id="GO:0004180">
    <property type="term" value="F:carboxypeptidase activity"/>
    <property type="evidence" value="ECO:0007669"/>
    <property type="project" value="UniProtKB-KW"/>
</dbReference>
<evidence type="ECO:0000259" key="5">
    <source>
        <dbReference type="PROSITE" id="PS51178"/>
    </source>
</evidence>
<keyword evidence="4" id="KW-0812">Transmembrane</keyword>
<reference evidence="6 7" key="1">
    <citation type="submission" date="2017-02" db="EMBL/GenBank/DDBJ databases">
        <authorList>
            <person name="Peterson S.W."/>
        </authorList>
    </citation>
    <scope>NUCLEOTIDE SEQUENCE [LARGE SCALE GENOMIC DNA]</scope>
    <source>
        <strain evidence="6 7">DSM 22335</strain>
    </source>
</reference>
<dbReference type="InterPro" id="IPR001460">
    <property type="entry name" value="PCN-bd_Tpept"/>
</dbReference>
<dbReference type="InterPro" id="IPR005311">
    <property type="entry name" value="PBP_dimer"/>
</dbReference>
<feature type="domain" description="PASTA" evidence="5">
    <location>
        <begin position="653"/>
        <end position="711"/>
    </location>
</feature>
<dbReference type="SUPFAM" id="SSF56601">
    <property type="entry name" value="beta-lactamase/transpeptidase-like"/>
    <property type="match status" value="1"/>
</dbReference>
<evidence type="ECO:0000313" key="6">
    <source>
        <dbReference type="EMBL" id="SJZ73140.1"/>
    </source>
</evidence>
<dbReference type="InterPro" id="IPR050515">
    <property type="entry name" value="Beta-lactam/transpept"/>
</dbReference>
<feature type="transmembrane region" description="Helical" evidence="4">
    <location>
        <begin position="20"/>
        <end position="39"/>
    </location>
</feature>
<dbReference type="PROSITE" id="PS51257">
    <property type="entry name" value="PROKAR_LIPOPROTEIN"/>
    <property type="match status" value="1"/>
</dbReference>
<gene>
    <name evidence="6" type="ORF">SAMN04488132_10449</name>
</gene>
<dbReference type="SUPFAM" id="SSF54184">
    <property type="entry name" value="Penicillin-binding protein 2x (pbp-2x), c-terminal domain"/>
    <property type="match status" value="1"/>
</dbReference>
<dbReference type="CDD" id="cd06575">
    <property type="entry name" value="PASTA_Pbp2x-like_2"/>
    <property type="match status" value="1"/>
</dbReference>
<dbReference type="Gene3D" id="3.30.450.330">
    <property type="match status" value="1"/>
</dbReference>
<keyword evidence="3 4" id="KW-0472">Membrane</keyword>
<dbReference type="EMBL" id="FUWH01000004">
    <property type="protein sequence ID" value="SJZ73140.1"/>
    <property type="molecule type" value="Genomic_DNA"/>
</dbReference>
<comment type="subcellular location">
    <subcellularLocation>
        <location evidence="1">Membrane</location>
    </subcellularLocation>
</comment>
<evidence type="ECO:0000256" key="4">
    <source>
        <dbReference type="SAM" id="Phobius"/>
    </source>
</evidence>
<dbReference type="InterPro" id="IPR036138">
    <property type="entry name" value="PBP_dimer_sf"/>
</dbReference>
<dbReference type="SUPFAM" id="SSF56519">
    <property type="entry name" value="Penicillin binding protein dimerisation domain"/>
    <property type="match status" value="1"/>
</dbReference>
<dbReference type="PROSITE" id="PS51178">
    <property type="entry name" value="PASTA"/>
    <property type="match status" value="1"/>
</dbReference>